<dbReference type="EMBL" id="JAJIRN010000010">
    <property type="protein sequence ID" value="MCV2370570.1"/>
    <property type="molecule type" value="Genomic_DNA"/>
</dbReference>
<dbReference type="InterPro" id="IPR029058">
    <property type="entry name" value="AB_hydrolase_fold"/>
</dbReference>
<reference evidence="1 2" key="1">
    <citation type="submission" date="2021-11" db="EMBL/GenBank/DDBJ databases">
        <authorList>
            <person name="Liang Q."/>
            <person name="Mou H."/>
            <person name="Liu Z."/>
        </authorList>
    </citation>
    <scope>NUCLEOTIDE SEQUENCE [LARGE SCALE GENOMIC DNA]</scope>
    <source>
        <strain evidence="1 2">CHU3</strain>
    </source>
</reference>
<proteinExistence type="predicted"/>
<dbReference type="Gene3D" id="3.40.50.1820">
    <property type="entry name" value="alpha/beta hydrolase"/>
    <property type="match status" value="1"/>
</dbReference>
<protein>
    <submittedName>
        <fullName evidence="1">Dienelactone hydrolase</fullName>
    </submittedName>
</protein>
<dbReference type="PIRSF" id="PIRSF031982">
    <property type="entry name" value="UCP031982_abhydr"/>
    <property type="match status" value="1"/>
</dbReference>
<sequence>MTEIAVPPGPVAAELAGPVTVFYPTPDPERLLKQGSMSLRVAPGAPPQRGNGRLVLISHGSGGSPVVHADLARALVEAGFVVAMPEHRADNYKDPSRPGPDSWTLRPAEMSRAIDAVAADARFAPLLALDKVGAYGMSAGGHTVLSLAGGRWSPAGFRTHCEANLLVDFQFCVGLTTQLNGGWLDGPKQWFASKVIALKFADAQPQSYADPRIAAAVAAVPAAADFDMASFAHPRMPLALVTARQDRWLNPQWHSDPVLKACGNGCEWLADLPLGGHGAFLSPLPPGLSGLLGDLLNDPPGFERAVLPEIDRKIADFFKRHLLN</sequence>
<evidence type="ECO:0000313" key="1">
    <source>
        <dbReference type="EMBL" id="MCV2370570.1"/>
    </source>
</evidence>
<dbReference type="InterPro" id="IPR016986">
    <property type="entry name" value="UCP031982_abhydr"/>
</dbReference>
<name>A0ABT2YKW1_9BURK</name>
<evidence type="ECO:0000313" key="2">
    <source>
        <dbReference type="Proteomes" id="UP001209701"/>
    </source>
</evidence>
<gene>
    <name evidence="1" type="ORF">LNV07_21005</name>
</gene>
<comment type="caution">
    <text evidence="1">The sequence shown here is derived from an EMBL/GenBank/DDBJ whole genome shotgun (WGS) entry which is preliminary data.</text>
</comment>
<keyword evidence="1" id="KW-0378">Hydrolase</keyword>
<dbReference type="GO" id="GO:0016787">
    <property type="term" value="F:hydrolase activity"/>
    <property type="evidence" value="ECO:0007669"/>
    <property type="project" value="UniProtKB-KW"/>
</dbReference>
<accession>A0ABT2YKW1</accession>
<dbReference type="SUPFAM" id="SSF53474">
    <property type="entry name" value="alpha/beta-Hydrolases"/>
    <property type="match status" value="1"/>
</dbReference>
<organism evidence="1 2">
    <name type="scientific">Roseateles oligotrophus</name>
    <dbReference type="NCBI Taxonomy" id="1769250"/>
    <lineage>
        <taxon>Bacteria</taxon>
        <taxon>Pseudomonadati</taxon>
        <taxon>Pseudomonadota</taxon>
        <taxon>Betaproteobacteria</taxon>
        <taxon>Burkholderiales</taxon>
        <taxon>Sphaerotilaceae</taxon>
        <taxon>Roseateles</taxon>
    </lineage>
</organism>
<keyword evidence="2" id="KW-1185">Reference proteome</keyword>
<dbReference type="Proteomes" id="UP001209701">
    <property type="component" value="Unassembled WGS sequence"/>
</dbReference>